<sequence>MRRSISSPRHSVLKCHSTLIAARRTCTEQSFHTIAAREYSSIRPAPLPSSRRPSRITVPKDQLVVPRRFLNTEVVEDTEISASPIPTFAFAFDIDGVLLRSSNPLPGATEALLYLQKHNIPFILLTNGGGKLESERVAELSERLGVSLLEENLIQSHTPFKALIEKTAPQYIDGLADGVVLVTGGDGEKCRQVAESYGFKNVVTPADILMACPDIWPFSKNFSDTYKSSCRPLPRPVNLTDPDNSLKIDAIFVFNDPRDWALDTQIIMDLLLSREGILGTVSEKNGKDRGYLQDKQPRLYFSNPDLLWSSAYHIPRLGQGAFQTALAGVWQRLTDTGLRYTVIGKPEKATYHYAEKVLLAHRQNLSIAAGKADASPLSRVFMIGDNPASDIRGANIYALRNQKKKSDINWTSILVKSGVFQEGTEPAFKPKVIVDNVLEAVKWALKKEGWNGDVEKFKK</sequence>
<dbReference type="InterPro" id="IPR006353">
    <property type="entry name" value="HAD-SF_hydro_IIA_CECR5"/>
</dbReference>
<dbReference type="InterPro" id="IPR050324">
    <property type="entry name" value="CDP-alcohol_PTase-I"/>
</dbReference>
<dbReference type="PANTHER" id="PTHR14269">
    <property type="entry name" value="CDP-DIACYLGLYCEROL--GLYCEROL-3-PHOSPHATE 3-PHOSPHATIDYLTRANSFERASE-RELATED"/>
    <property type="match status" value="1"/>
</dbReference>
<dbReference type="InterPro" id="IPR006357">
    <property type="entry name" value="HAD-SF_hydro_IIA"/>
</dbReference>
<dbReference type="Pfam" id="PF13344">
    <property type="entry name" value="Hydrolase_6"/>
    <property type="match status" value="1"/>
</dbReference>
<dbReference type="OrthoDB" id="10251048at2759"/>
<dbReference type="NCBIfam" id="TIGR01460">
    <property type="entry name" value="HAD-SF-IIA"/>
    <property type="match status" value="1"/>
</dbReference>
<accession>A0A1E1K1C1</accession>
<gene>
    <name evidence="1" type="ORF">RAG0_02417</name>
</gene>
<name>A0A1E1K1C1_9HELO</name>
<dbReference type="GO" id="GO:0046474">
    <property type="term" value="P:glycerophospholipid biosynthetic process"/>
    <property type="evidence" value="ECO:0007669"/>
    <property type="project" value="TreeGrafter"/>
</dbReference>
<dbReference type="SUPFAM" id="SSF56784">
    <property type="entry name" value="HAD-like"/>
    <property type="match status" value="1"/>
</dbReference>
<proteinExistence type="predicted"/>
<reference evidence="2" key="1">
    <citation type="submission" date="2016-03" db="EMBL/GenBank/DDBJ databases">
        <authorList>
            <person name="Guldener U."/>
        </authorList>
    </citation>
    <scope>NUCLEOTIDE SEQUENCE [LARGE SCALE GENOMIC DNA]</scope>
    <source>
        <strain evidence="2">04CH-RAC-A.6.1</strain>
    </source>
</reference>
<dbReference type="PANTHER" id="PTHR14269:SF57">
    <property type="entry name" value="SUPERFAMILY HYDROLASE, PUTATIVE (AFU_ORTHOLOGUE AFUA_2G02580)-RELATED"/>
    <property type="match status" value="1"/>
</dbReference>
<dbReference type="InterPro" id="IPR023214">
    <property type="entry name" value="HAD_sf"/>
</dbReference>
<dbReference type="EMBL" id="FJUX01000010">
    <property type="protein sequence ID" value="CZS91869.1"/>
    <property type="molecule type" value="Genomic_DNA"/>
</dbReference>
<organism evidence="1 2">
    <name type="scientific">Rhynchosporium agropyri</name>
    <dbReference type="NCBI Taxonomy" id="914238"/>
    <lineage>
        <taxon>Eukaryota</taxon>
        <taxon>Fungi</taxon>
        <taxon>Dikarya</taxon>
        <taxon>Ascomycota</taxon>
        <taxon>Pezizomycotina</taxon>
        <taxon>Leotiomycetes</taxon>
        <taxon>Helotiales</taxon>
        <taxon>Ploettnerulaceae</taxon>
        <taxon>Rhynchosporium</taxon>
    </lineage>
</organism>
<dbReference type="Gene3D" id="3.40.50.1000">
    <property type="entry name" value="HAD superfamily/HAD-like"/>
    <property type="match status" value="2"/>
</dbReference>
<dbReference type="Pfam" id="PF13242">
    <property type="entry name" value="Hydrolase_like"/>
    <property type="match status" value="1"/>
</dbReference>
<dbReference type="AlphaFoldDB" id="A0A1E1K1C1"/>
<dbReference type="GO" id="GO:0005739">
    <property type="term" value="C:mitochondrion"/>
    <property type="evidence" value="ECO:0007669"/>
    <property type="project" value="TreeGrafter"/>
</dbReference>
<dbReference type="InterPro" id="IPR036412">
    <property type="entry name" value="HAD-like_sf"/>
</dbReference>
<protein>
    <submittedName>
        <fullName evidence="1">Related to cat eye syndrome critical region protein 5</fullName>
    </submittedName>
</protein>
<dbReference type="Proteomes" id="UP000178912">
    <property type="component" value="Unassembled WGS sequence"/>
</dbReference>
<evidence type="ECO:0000313" key="2">
    <source>
        <dbReference type="Proteomes" id="UP000178912"/>
    </source>
</evidence>
<evidence type="ECO:0000313" key="1">
    <source>
        <dbReference type="EMBL" id="CZS91869.1"/>
    </source>
</evidence>
<dbReference type="FunFam" id="3.40.50.1000:FF:000069">
    <property type="entry name" value="HAD-superfamily subfamily IIA hydrolase"/>
    <property type="match status" value="1"/>
</dbReference>
<dbReference type="NCBIfam" id="TIGR01456">
    <property type="entry name" value="CECR5"/>
    <property type="match status" value="1"/>
</dbReference>
<keyword evidence="2" id="KW-1185">Reference proteome</keyword>